<dbReference type="RefSeq" id="WP_168540288.1">
    <property type="nucleotide sequence ID" value="NZ_JAAWWP010000009.1"/>
</dbReference>
<keyword evidence="3" id="KW-1185">Reference proteome</keyword>
<evidence type="ECO:0000313" key="3">
    <source>
        <dbReference type="Proteomes" id="UP000772196"/>
    </source>
</evidence>
<accession>A0ABX1H6C3</accession>
<protein>
    <submittedName>
        <fullName evidence="2">Uncharacterized protein</fullName>
    </submittedName>
</protein>
<comment type="caution">
    <text evidence="2">The sequence shown here is derived from an EMBL/GenBank/DDBJ whole genome shotgun (WGS) entry which is preliminary data.</text>
</comment>
<reference evidence="2 3" key="1">
    <citation type="submission" date="2020-04" db="EMBL/GenBank/DDBJ databases">
        <title>Phylogenetic Diversity and Antibacterial Activity against Ralstonia solanacearum of Endophytic Actinomycete Isolated from Moss.</title>
        <authorList>
            <person name="Zhuang X."/>
        </authorList>
    </citation>
    <scope>NUCLEOTIDE SEQUENCE [LARGE SCALE GENOMIC DNA]</scope>
    <source>
        <strain evidence="2 3">LD120</strain>
    </source>
</reference>
<gene>
    <name evidence="2" type="ORF">HFV08_16750</name>
</gene>
<sequence length="96" mass="10526">MSPQHTVITAADIERHWEAPCSRAVANGLDPRQIARDSLVICRHGGQPTIEYRAFVLDELDRNPPVPTPAGARAQYTDSRTRPVPSLGVPEIRSAT</sequence>
<organism evidence="2 3">
    <name type="scientific">Streptomyces physcomitrii</name>
    <dbReference type="NCBI Taxonomy" id="2724184"/>
    <lineage>
        <taxon>Bacteria</taxon>
        <taxon>Bacillati</taxon>
        <taxon>Actinomycetota</taxon>
        <taxon>Actinomycetes</taxon>
        <taxon>Kitasatosporales</taxon>
        <taxon>Streptomycetaceae</taxon>
        <taxon>Streptomyces</taxon>
    </lineage>
</organism>
<feature type="region of interest" description="Disordered" evidence="1">
    <location>
        <begin position="63"/>
        <end position="96"/>
    </location>
</feature>
<proteinExistence type="predicted"/>
<evidence type="ECO:0000256" key="1">
    <source>
        <dbReference type="SAM" id="MobiDB-lite"/>
    </source>
</evidence>
<dbReference type="EMBL" id="JAAWWP010000009">
    <property type="protein sequence ID" value="NKI42855.1"/>
    <property type="molecule type" value="Genomic_DNA"/>
</dbReference>
<evidence type="ECO:0000313" key="2">
    <source>
        <dbReference type="EMBL" id="NKI42855.1"/>
    </source>
</evidence>
<dbReference type="Proteomes" id="UP000772196">
    <property type="component" value="Unassembled WGS sequence"/>
</dbReference>
<name>A0ABX1H6C3_9ACTN</name>